<dbReference type="InterPro" id="IPR013766">
    <property type="entry name" value="Thioredoxin_domain"/>
</dbReference>
<evidence type="ECO:0000259" key="14">
    <source>
        <dbReference type="PROSITE" id="PS51352"/>
    </source>
</evidence>
<comment type="caution">
    <text evidence="15">The sequence shown here is derived from an EMBL/GenBank/DDBJ whole genome shotgun (WGS) entry which is preliminary data.</text>
</comment>
<evidence type="ECO:0000313" key="15">
    <source>
        <dbReference type="EMBL" id="PPK66676.1"/>
    </source>
</evidence>
<evidence type="ECO:0000256" key="9">
    <source>
        <dbReference type="ARBA" id="ARBA00032824"/>
    </source>
</evidence>
<evidence type="ECO:0000256" key="4">
    <source>
        <dbReference type="ARBA" id="ARBA00022559"/>
    </source>
</evidence>
<evidence type="ECO:0000256" key="13">
    <source>
        <dbReference type="PIRSR" id="PIRSR000239-1"/>
    </source>
</evidence>
<keyword evidence="8" id="KW-0676">Redox-active center</keyword>
<evidence type="ECO:0000256" key="2">
    <source>
        <dbReference type="ARBA" id="ARBA00011245"/>
    </source>
</evidence>
<evidence type="ECO:0000256" key="7">
    <source>
        <dbReference type="ARBA" id="ARBA00023157"/>
    </source>
</evidence>
<comment type="subunit">
    <text evidence="2">Monomer.</text>
</comment>
<evidence type="ECO:0000256" key="5">
    <source>
        <dbReference type="ARBA" id="ARBA00022862"/>
    </source>
</evidence>
<dbReference type="FunFam" id="3.40.30.10:FF:000267">
    <property type="entry name" value="Peroxidoxin bcpB"/>
    <property type="match status" value="1"/>
</dbReference>
<proteinExistence type="inferred from homology"/>
<protein>
    <recommendedName>
        <fullName evidence="3">thioredoxin-dependent peroxiredoxin</fullName>
        <ecNumber evidence="3">1.11.1.24</ecNumber>
    </recommendedName>
    <alternativeName>
        <fullName evidence="11">Bacterioferritin comigratory protein</fullName>
    </alternativeName>
    <alternativeName>
        <fullName evidence="9">Thioredoxin peroxidase</fullName>
    </alternativeName>
</protein>
<evidence type="ECO:0000256" key="6">
    <source>
        <dbReference type="ARBA" id="ARBA00023002"/>
    </source>
</evidence>
<dbReference type="EMBL" id="PTIX01000009">
    <property type="protein sequence ID" value="PPK66676.1"/>
    <property type="molecule type" value="Genomic_DNA"/>
</dbReference>
<dbReference type="Proteomes" id="UP000239203">
    <property type="component" value="Unassembled WGS sequence"/>
</dbReference>
<comment type="catalytic activity">
    <reaction evidence="12">
        <text>a hydroperoxide + [thioredoxin]-dithiol = an alcohol + [thioredoxin]-disulfide + H2O</text>
        <dbReference type="Rhea" id="RHEA:62620"/>
        <dbReference type="Rhea" id="RHEA-COMP:10698"/>
        <dbReference type="Rhea" id="RHEA-COMP:10700"/>
        <dbReference type="ChEBI" id="CHEBI:15377"/>
        <dbReference type="ChEBI" id="CHEBI:29950"/>
        <dbReference type="ChEBI" id="CHEBI:30879"/>
        <dbReference type="ChEBI" id="CHEBI:35924"/>
        <dbReference type="ChEBI" id="CHEBI:50058"/>
        <dbReference type="EC" id="1.11.1.24"/>
    </reaction>
</comment>
<dbReference type="InterPro" id="IPR050924">
    <property type="entry name" value="Peroxiredoxin_BCP/PrxQ"/>
</dbReference>
<keyword evidence="4" id="KW-0575">Peroxidase</keyword>
<name>A0A2S6GNC8_9PSEU</name>
<gene>
    <name evidence="15" type="ORF">CLV40_10961</name>
</gene>
<dbReference type="Pfam" id="PF00578">
    <property type="entry name" value="AhpC-TSA"/>
    <property type="match status" value="1"/>
</dbReference>
<evidence type="ECO:0000256" key="8">
    <source>
        <dbReference type="ARBA" id="ARBA00023284"/>
    </source>
</evidence>
<dbReference type="RefSeq" id="WP_104480061.1">
    <property type="nucleotide sequence ID" value="NZ_CP154825.1"/>
</dbReference>
<dbReference type="SUPFAM" id="SSF52833">
    <property type="entry name" value="Thioredoxin-like"/>
    <property type="match status" value="1"/>
</dbReference>
<evidence type="ECO:0000256" key="11">
    <source>
        <dbReference type="ARBA" id="ARBA00041373"/>
    </source>
</evidence>
<dbReference type="InterPro" id="IPR024706">
    <property type="entry name" value="Peroxiredoxin_AhpC-typ"/>
</dbReference>
<comment type="function">
    <text evidence="1">Thiol-specific peroxidase that catalyzes the reduction of hydrogen peroxide and organic hydroperoxides to water and alcohols, respectively. Plays a role in cell protection against oxidative stress by detoxifying peroxides and as sensor of hydrogen peroxide-mediated signaling events.</text>
</comment>
<sequence length="154" mass="16736">MKVGDTVEDFTLKDETGTDRHLADLLKTGPVVLFFYPAAMTGGCTAESCHFRDLAGEFAEFGAHRVGISPDSVARQAQFSATHTFDFPLLSDPDGAVATAFGVRRKYGPLLTKRKTFVIETDGTVLAAIKSELRMAVHADKALEVLRDRQSETA</sequence>
<dbReference type="EC" id="1.11.1.24" evidence="3"/>
<dbReference type="InterPro" id="IPR036249">
    <property type="entry name" value="Thioredoxin-like_sf"/>
</dbReference>
<reference evidence="15 16" key="1">
    <citation type="submission" date="2018-02" db="EMBL/GenBank/DDBJ databases">
        <title>Genomic Encyclopedia of Archaeal and Bacterial Type Strains, Phase II (KMG-II): from individual species to whole genera.</title>
        <authorList>
            <person name="Goeker M."/>
        </authorList>
    </citation>
    <scope>NUCLEOTIDE SEQUENCE [LARGE SCALE GENOMIC DNA]</scope>
    <source>
        <strain evidence="15 16">YU 961-1</strain>
    </source>
</reference>
<dbReference type="PANTHER" id="PTHR42801:SF8">
    <property type="entry name" value="PEROXIREDOXIN RV1608C-RELATED"/>
    <property type="match status" value="1"/>
</dbReference>
<dbReference type="CDD" id="cd03017">
    <property type="entry name" value="PRX_BCP"/>
    <property type="match status" value="1"/>
</dbReference>
<keyword evidence="6" id="KW-0560">Oxidoreductase</keyword>
<feature type="domain" description="Thioredoxin" evidence="14">
    <location>
        <begin position="1"/>
        <end position="151"/>
    </location>
</feature>
<feature type="active site" description="Cysteine sulfenic acid (-SOH) intermediate; for peroxidase activity" evidence="13">
    <location>
        <position position="44"/>
    </location>
</feature>
<dbReference type="InterPro" id="IPR000866">
    <property type="entry name" value="AhpC/TSA"/>
</dbReference>
<evidence type="ECO:0000256" key="12">
    <source>
        <dbReference type="ARBA" id="ARBA00049091"/>
    </source>
</evidence>
<dbReference type="PANTHER" id="PTHR42801">
    <property type="entry name" value="THIOREDOXIN-DEPENDENT PEROXIDE REDUCTASE"/>
    <property type="match status" value="1"/>
</dbReference>
<dbReference type="PROSITE" id="PS51352">
    <property type="entry name" value="THIOREDOXIN_2"/>
    <property type="match status" value="1"/>
</dbReference>
<dbReference type="GO" id="GO:0008379">
    <property type="term" value="F:thioredoxin peroxidase activity"/>
    <property type="evidence" value="ECO:0007669"/>
    <property type="project" value="TreeGrafter"/>
</dbReference>
<dbReference type="AlphaFoldDB" id="A0A2S6GNC8"/>
<comment type="similarity">
    <text evidence="10">Belongs to the peroxiredoxin family. BCP/PrxQ subfamily.</text>
</comment>
<evidence type="ECO:0000256" key="1">
    <source>
        <dbReference type="ARBA" id="ARBA00003330"/>
    </source>
</evidence>
<evidence type="ECO:0000313" key="16">
    <source>
        <dbReference type="Proteomes" id="UP000239203"/>
    </source>
</evidence>
<dbReference type="GO" id="GO:0005737">
    <property type="term" value="C:cytoplasm"/>
    <property type="evidence" value="ECO:0007669"/>
    <property type="project" value="TreeGrafter"/>
</dbReference>
<dbReference type="GO" id="GO:0034599">
    <property type="term" value="P:cellular response to oxidative stress"/>
    <property type="evidence" value="ECO:0007669"/>
    <property type="project" value="TreeGrafter"/>
</dbReference>
<accession>A0A2S6GNC8</accession>
<evidence type="ECO:0000256" key="10">
    <source>
        <dbReference type="ARBA" id="ARBA00038489"/>
    </source>
</evidence>
<dbReference type="Gene3D" id="3.40.30.10">
    <property type="entry name" value="Glutaredoxin"/>
    <property type="match status" value="1"/>
</dbReference>
<dbReference type="OrthoDB" id="9812811at2"/>
<dbReference type="PIRSF" id="PIRSF000239">
    <property type="entry name" value="AHPC"/>
    <property type="match status" value="1"/>
</dbReference>
<evidence type="ECO:0000256" key="3">
    <source>
        <dbReference type="ARBA" id="ARBA00013017"/>
    </source>
</evidence>
<dbReference type="GO" id="GO:0045454">
    <property type="term" value="P:cell redox homeostasis"/>
    <property type="evidence" value="ECO:0007669"/>
    <property type="project" value="TreeGrafter"/>
</dbReference>
<keyword evidence="16" id="KW-1185">Reference proteome</keyword>
<organism evidence="15 16">
    <name type="scientific">Actinokineospora auranticolor</name>
    <dbReference type="NCBI Taxonomy" id="155976"/>
    <lineage>
        <taxon>Bacteria</taxon>
        <taxon>Bacillati</taxon>
        <taxon>Actinomycetota</taxon>
        <taxon>Actinomycetes</taxon>
        <taxon>Pseudonocardiales</taxon>
        <taxon>Pseudonocardiaceae</taxon>
        <taxon>Actinokineospora</taxon>
    </lineage>
</organism>
<keyword evidence="5" id="KW-0049">Antioxidant</keyword>
<keyword evidence="7" id="KW-1015">Disulfide bond</keyword>